<protein>
    <submittedName>
        <fullName evidence="1">Uncharacterized protein</fullName>
    </submittedName>
</protein>
<sequence>MRPVSRRTALTLAVFHTFPSMPHRTRRIWATQRIASCPKARSRY</sequence>
<name>B6G859_9ACTN</name>
<keyword evidence="2" id="KW-1185">Reference proteome</keyword>
<evidence type="ECO:0000313" key="1">
    <source>
        <dbReference type="EMBL" id="EEA91572.1"/>
    </source>
</evidence>
<proteinExistence type="predicted"/>
<dbReference type="AlphaFoldDB" id="B6G859"/>
<reference evidence="1 2" key="2">
    <citation type="submission" date="2008-10" db="EMBL/GenBank/DDBJ databases">
        <authorList>
            <person name="Fulton L."/>
            <person name="Clifton S."/>
            <person name="Fulton B."/>
            <person name="Xu J."/>
            <person name="Minx P."/>
            <person name="Pepin K.H."/>
            <person name="Johnson M."/>
            <person name="Thiruvilangam P."/>
            <person name="Bhonagiri V."/>
            <person name="Nash W.E."/>
            <person name="Mardis E.R."/>
            <person name="Wilson R.K."/>
        </authorList>
    </citation>
    <scope>NUCLEOTIDE SEQUENCE [LARGE SCALE GENOMIC DNA]</scope>
    <source>
        <strain evidence="1 2">DSM 13279</strain>
    </source>
</reference>
<dbReference type="EMBL" id="ABXJ01000013">
    <property type="protein sequence ID" value="EEA91572.1"/>
    <property type="molecule type" value="Genomic_DNA"/>
</dbReference>
<dbReference type="Proteomes" id="UP000003560">
    <property type="component" value="Unassembled WGS sequence"/>
</dbReference>
<dbReference type="STRING" id="445975.COLSTE_00249"/>
<evidence type="ECO:0000313" key="2">
    <source>
        <dbReference type="Proteomes" id="UP000003560"/>
    </source>
</evidence>
<reference evidence="1 2" key="1">
    <citation type="submission" date="2008-10" db="EMBL/GenBank/DDBJ databases">
        <title>Draft genome sequence of Collinsella stercoris (DSM 13279).</title>
        <authorList>
            <person name="Sudarsanam P."/>
            <person name="Ley R."/>
            <person name="Guruge J."/>
            <person name="Turnbaugh P.J."/>
            <person name="Mahowald M."/>
            <person name="Liep D."/>
            <person name="Gordon J."/>
        </authorList>
    </citation>
    <scope>NUCLEOTIDE SEQUENCE [LARGE SCALE GENOMIC DNA]</scope>
    <source>
        <strain evidence="1 2">DSM 13279</strain>
    </source>
</reference>
<comment type="caution">
    <text evidence="1">The sequence shown here is derived from an EMBL/GenBank/DDBJ whole genome shotgun (WGS) entry which is preliminary data.</text>
</comment>
<gene>
    <name evidence="1" type="ORF">COLSTE_00249</name>
</gene>
<organism evidence="1 2">
    <name type="scientific">Collinsella stercoris DSM 13279</name>
    <dbReference type="NCBI Taxonomy" id="445975"/>
    <lineage>
        <taxon>Bacteria</taxon>
        <taxon>Bacillati</taxon>
        <taxon>Actinomycetota</taxon>
        <taxon>Coriobacteriia</taxon>
        <taxon>Coriobacteriales</taxon>
        <taxon>Coriobacteriaceae</taxon>
        <taxon>Collinsella</taxon>
    </lineage>
</organism>
<dbReference type="HOGENOM" id="CLU_3214880_0_0_11"/>
<accession>B6G859</accession>